<gene>
    <name evidence="1" type="ORF">QFC22_006294</name>
</gene>
<sequence length="704" mass="76741">MSFPPPPKKVLAANIDETNAEQYNLLYKYASSIQTDRLLTLPEWLRANEPTGSYIGPPPTYQLKLDWSRGEQPARVLHRAMEICFGLPPMPGWEIWIRGDQLILLVGDFRKEYLRLKGLQEDVTDLDLWIHTLLEELKRIYTMPTPPVASTTASTATSLQSSLQPTETQRRRSNRSPSRPPGLNEPPIPRILPTETVGRPPTRKQKSKSPQPPPMSPVIPPHQTDHSQTLREESASVSPVRISSGLHPLLTRPYINPVTHPQTHLAIPIQDAFSKQGRSALPRASGSETDSADRRSTKAHRTLNAAQALLDAGEESDEVDQEREDAEGAEIDDGDVFDSQGQQVQDSDEDGEHDDETDGETEDEYMPGGVSEKKSGKQVMSAEYSDDDEDEVAPVTEKHKKKKSRKPPEVVLVEDSDESNDDHGSIFVPHGPGPTSLRRGQAAAAKDAKVKAKASAFQTARQVLHTTASSSKSHVSSARAQTVRSSTNASTKTSSAQTARSSTNGSTKTSSISSRSKTTDPVSNAFSAFKSTSATSSRSQSQTSLGKRKAVERQRGSVAKRARATQLSGLPLTPETSNRGPVGTPATTATAGTVTEGTDNDNDTPTQSQKKRGKVADIWAYYINQSVPGAVNMQWKCRHCGTVVRGQNTSNFHNHQRLSCTGLLEAHRRGAAGICCPVPNQSTIELTEVEPVLSIESHGFTITR</sequence>
<proteinExistence type="predicted"/>
<accession>A0ACC2WLM7</accession>
<dbReference type="EMBL" id="JASBWU010000025">
    <property type="protein sequence ID" value="KAJ9112537.1"/>
    <property type="molecule type" value="Genomic_DNA"/>
</dbReference>
<dbReference type="Proteomes" id="UP001243375">
    <property type="component" value="Unassembled WGS sequence"/>
</dbReference>
<keyword evidence="2" id="KW-1185">Reference proteome</keyword>
<name>A0ACC2WLM7_9TREE</name>
<reference evidence="1" key="1">
    <citation type="submission" date="2023-04" db="EMBL/GenBank/DDBJ databases">
        <title>Draft Genome sequencing of Naganishia species isolated from polar environments using Oxford Nanopore Technology.</title>
        <authorList>
            <person name="Leo P."/>
            <person name="Venkateswaran K."/>
        </authorList>
    </citation>
    <scope>NUCLEOTIDE SEQUENCE</scope>
    <source>
        <strain evidence="1">MNA-CCFEE 5425</strain>
    </source>
</reference>
<comment type="caution">
    <text evidence="1">The sequence shown here is derived from an EMBL/GenBank/DDBJ whole genome shotgun (WGS) entry which is preliminary data.</text>
</comment>
<evidence type="ECO:0000313" key="2">
    <source>
        <dbReference type="Proteomes" id="UP001243375"/>
    </source>
</evidence>
<protein>
    <submittedName>
        <fullName evidence="1">Uncharacterized protein</fullName>
    </submittedName>
</protein>
<evidence type="ECO:0000313" key="1">
    <source>
        <dbReference type="EMBL" id="KAJ9112537.1"/>
    </source>
</evidence>
<organism evidence="1 2">
    <name type="scientific">Naganishia vaughanmartiniae</name>
    <dbReference type="NCBI Taxonomy" id="1424756"/>
    <lineage>
        <taxon>Eukaryota</taxon>
        <taxon>Fungi</taxon>
        <taxon>Dikarya</taxon>
        <taxon>Basidiomycota</taxon>
        <taxon>Agaricomycotina</taxon>
        <taxon>Tremellomycetes</taxon>
        <taxon>Filobasidiales</taxon>
        <taxon>Filobasidiaceae</taxon>
        <taxon>Naganishia</taxon>
    </lineage>
</organism>